<reference evidence="10" key="1">
    <citation type="submission" date="2015-11" db="EMBL/GenBank/DDBJ databases">
        <title>De novo transcriptome assembly of four potential Pierce s Disease insect vectors from Arizona vineyards.</title>
        <authorList>
            <person name="Tassone E.E."/>
        </authorList>
    </citation>
    <scope>NUCLEOTIDE SEQUENCE</scope>
</reference>
<dbReference type="PANTHER" id="PTHR11616:SF323">
    <property type="entry name" value="SODIUM-DEPENDENT TRANSPORTER BEDRAGGLED"/>
    <property type="match status" value="1"/>
</dbReference>
<feature type="binding site" evidence="8">
    <location>
        <position position="49"/>
    </location>
    <ligand>
        <name>Na(+)</name>
        <dbReference type="ChEBI" id="CHEBI:29101"/>
        <label>2</label>
    </ligand>
</feature>
<keyword evidence="6 9" id="KW-1133">Transmembrane helix</keyword>
<evidence type="ECO:0000313" key="10">
    <source>
        <dbReference type="EMBL" id="JAS92969.1"/>
    </source>
</evidence>
<evidence type="ECO:0000256" key="4">
    <source>
        <dbReference type="ARBA" id="ARBA00022692"/>
    </source>
</evidence>
<evidence type="ECO:0000256" key="3">
    <source>
        <dbReference type="ARBA" id="ARBA00022448"/>
    </source>
</evidence>
<gene>
    <name evidence="10" type="ORF">g.40557</name>
</gene>
<dbReference type="InterPro" id="IPR000175">
    <property type="entry name" value="Na/ntran_symport"/>
</dbReference>
<dbReference type="EMBL" id="GECU01014737">
    <property type="protein sequence ID" value="JAS92969.1"/>
    <property type="molecule type" value="Transcribed_RNA"/>
</dbReference>
<evidence type="ECO:0000256" key="8">
    <source>
        <dbReference type="PIRSR" id="PIRSR600175-1"/>
    </source>
</evidence>
<dbReference type="GO" id="GO:0005283">
    <property type="term" value="F:amino acid:sodium symporter activity"/>
    <property type="evidence" value="ECO:0007669"/>
    <property type="project" value="TreeGrafter"/>
</dbReference>
<evidence type="ECO:0000256" key="9">
    <source>
        <dbReference type="SAM" id="Phobius"/>
    </source>
</evidence>
<feature type="transmembrane region" description="Helical" evidence="9">
    <location>
        <begin position="37"/>
        <end position="56"/>
    </location>
</feature>
<dbReference type="PRINTS" id="PR00176">
    <property type="entry name" value="NANEUSMPORT"/>
</dbReference>
<evidence type="ECO:0000256" key="6">
    <source>
        <dbReference type="ARBA" id="ARBA00022989"/>
    </source>
</evidence>
<keyword evidence="3" id="KW-0813">Transport</keyword>
<keyword evidence="8" id="KW-0479">Metal-binding</keyword>
<evidence type="ECO:0000256" key="5">
    <source>
        <dbReference type="ARBA" id="ARBA00022847"/>
    </source>
</evidence>
<feature type="transmembrane region" description="Helical" evidence="9">
    <location>
        <begin position="68"/>
        <end position="91"/>
    </location>
</feature>
<evidence type="ECO:0000256" key="7">
    <source>
        <dbReference type="ARBA" id="ARBA00023136"/>
    </source>
</evidence>
<feature type="binding site" evidence="8">
    <location>
        <position position="42"/>
    </location>
    <ligand>
        <name>Na(+)</name>
        <dbReference type="ChEBI" id="CHEBI:29101"/>
        <label>1</label>
    </ligand>
</feature>
<name>A0A1B6J1B5_9HEMI</name>
<dbReference type="SUPFAM" id="SSF161070">
    <property type="entry name" value="SNF-like"/>
    <property type="match status" value="1"/>
</dbReference>
<keyword evidence="4 9" id="KW-0812">Transmembrane</keyword>
<dbReference type="GO" id="GO:0005886">
    <property type="term" value="C:plasma membrane"/>
    <property type="evidence" value="ECO:0007669"/>
    <property type="project" value="TreeGrafter"/>
</dbReference>
<feature type="non-terminal residue" evidence="10">
    <location>
        <position position="1"/>
    </location>
</feature>
<evidence type="ECO:0008006" key="11">
    <source>
        <dbReference type="Google" id="ProtNLM"/>
    </source>
</evidence>
<feature type="transmembrane region" description="Helical" evidence="9">
    <location>
        <begin position="103"/>
        <end position="131"/>
    </location>
</feature>
<dbReference type="PROSITE" id="PS50267">
    <property type="entry name" value="NA_NEUROTRAN_SYMP_3"/>
    <property type="match status" value="1"/>
</dbReference>
<proteinExistence type="inferred from homology"/>
<dbReference type="Pfam" id="PF00209">
    <property type="entry name" value="SNF"/>
    <property type="match status" value="1"/>
</dbReference>
<evidence type="ECO:0000256" key="1">
    <source>
        <dbReference type="ARBA" id="ARBA00004141"/>
    </source>
</evidence>
<dbReference type="GO" id="GO:0015179">
    <property type="term" value="F:L-amino acid transmembrane transporter activity"/>
    <property type="evidence" value="ECO:0007669"/>
    <property type="project" value="TreeGrafter"/>
</dbReference>
<keyword evidence="7 9" id="KW-0472">Membrane</keyword>
<dbReference type="PANTHER" id="PTHR11616">
    <property type="entry name" value="SODIUM/CHLORIDE DEPENDENT TRANSPORTER"/>
    <property type="match status" value="1"/>
</dbReference>
<accession>A0A1B6J1B5</accession>
<dbReference type="InterPro" id="IPR037272">
    <property type="entry name" value="SNS_sf"/>
</dbReference>
<dbReference type="GO" id="GO:0046872">
    <property type="term" value="F:metal ion binding"/>
    <property type="evidence" value="ECO:0007669"/>
    <property type="project" value="UniProtKB-KW"/>
</dbReference>
<feature type="non-terminal residue" evidence="10">
    <location>
        <position position="144"/>
    </location>
</feature>
<protein>
    <recommendedName>
        <fullName evidence="11">Amino acid transporter transmembrane domain-containing protein</fullName>
    </recommendedName>
</protein>
<keyword evidence="8" id="KW-0915">Sodium</keyword>
<keyword evidence="5" id="KW-0769">Symport</keyword>
<comment type="similarity">
    <text evidence="2">Belongs to the sodium:neurotransmitter symporter (SNF) (TC 2.A.22) family.</text>
</comment>
<dbReference type="AlphaFoldDB" id="A0A1B6J1B5"/>
<sequence length="144" mass="15876">TLSSVCVRVDSSFEDAYEMPRTCQSALGQWPHGLSSVLASLGCTLGLFNISRFAVLSVQFGANFFLQFLIMSLLVGIPLFTFHVSLGQLLAAGTMDMWRISPIFQGVGIALLVSQALLGIYSIVGVSWMFIYFRDSFITKQDIY</sequence>
<organism evidence="10">
    <name type="scientific">Homalodisca liturata</name>
    <dbReference type="NCBI Taxonomy" id="320908"/>
    <lineage>
        <taxon>Eukaryota</taxon>
        <taxon>Metazoa</taxon>
        <taxon>Ecdysozoa</taxon>
        <taxon>Arthropoda</taxon>
        <taxon>Hexapoda</taxon>
        <taxon>Insecta</taxon>
        <taxon>Pterygota</taxon>
        <taxon>Neoptera</taxon>
        <taxon>Paraneoptera</taxon>
        <taxon>Hemiptera</taxon>
        <taxon>Auchenorrhyncha</taxon>
        <taxon>Membracoidea</taxon>
        <taxon>Cicadellidae</taxon>
        <taxon>Cicadellinae</taxon>
        <taxon>Proconiini</taxon>
        <taxon>Homalodisca</taxon>
    </lineage>
</organism>
<evidence type="ECO:0000256" key="2">
    <source>
        <dbReference type="ARBA" id="ARBA00006459"/>
    </source>
</evidence>
<comment type="subcellular location">
    <subcellularLocation>
        <location evidence="1">Membrane</location>
        <topology evidence="1">Multi-pass membrane protein</topology>
    </subcellularLocation>
</comment>
<dbReference type="GO" id="GO:0089718">
    <property type="term" value="P:amino acid import across plasma membrane"/>
    <property type="evidence" value="ECO:0007669"/>
    <property type="project" value="TreeGrafter"/>
</dbReference>